<dbReference type="Proteomes" id="UP000316199">
    <property type="component" value="Unassembled WGS sequence"/>
</dbReference>
<dbReference type="PANTHER" id="PTHR35399">
    <property type="entry name" value="SLR8030 PROTEIN"/>
    <property type="match status" value="1"/>
</dbReference>
<dbReference type="AlphaFoldDB" id="A0A520S075"/>
<dbReference type="PANTHER" id="PTHR35399:SF2">
    <property type="entry name" value="DUF839 DOMAIN-CONTAINING PROTEIN"/>
    <property type="match status" value="1"/>
</dbReference>
<dbReference type="InterPro" id="IPR008557">
    <property type="entry name" value="PhoX"/>
</dbReference>
<organism evidence="2 3">
    <name type="scientific">OM182 bacterium</name>
    <dbReference type="NCBI Taxonomy" id="2510334"/>
    <lineage>
        <taxon>Bacteria</taxon>
        <taxon>Pseudomonadati</taxon>
        <taxon>Pseudomonadota</taxon>
        <taxon>Gammaproteobacteria</taxon>
        <taxon>OMG group</taxon>
        <taxon>OM182 clade</taxon>
    </lineage>
</organism>
<sequence>MSFSRRQLAKSCVGIALAALAPIAHSGLKKRLIDFKALPSSLGKGKMPAISKDYEYQVLVPWGDPLQPQGPNYSWPANWKDQQEQIGVGHDGIAYFSLGKDNGLLAINHEYGRNLHVLGLEDPVTREHVLASQSAHGVSIVEITNENGQWAKKQSKYSRRIHVNSPVEFSGPAAESELLINPANNPCLGTLSNCANGRTPWGTYLTCEENFNLFFGSDKAFTPTYAQKRYGYSQKGGGYGWYQFDERFDLVNEAFKNEGNRFGWVVEIDPMNPRSLPIKRTGLGRFKHEGASVVESKDGRISVYMGDDSRFEFIYKYVSSRPWREMYNLGKNPLDS</sequence>
<name>A0A520S075_9GAMM</name>
<evidence type="ECO:0000256" key="1">
    <source>
        <dbReference type="SAM" id="SignalP"/>
    </source>
</evidence>
<dbReference type="EMBL" id="SHAG01000023">
    <property type="protein sequence ID" value="RZO75868.1"/>
    <property type="molecule type" value="Genomic_DNA"/>
</dbReference>
<evidence type="ECO:0000313" key="3">
    <source>
        <dbReference type="Proteomes" id="UP000316199"/>
    </source>
</evidence>
<protein>
    <submittedName>
        <fullName evidence="2">DUF839 domain-containing protein</fullName>
    </submittedName>
</protein>
<feature type="chain" id="PRO_5021995677" evidence="1">
    <location>
        <begin position="27"/>
        <end position="336"/>
    </location>
</feature>
<comment type="caution">
    <text evidence="2">The sequence shown here is derived from an EMBL/GenBank/DDBJ whole genome shotgun (WGS) entry which is preliminary data.</text>
</comment>
<reference evidence="2 3" key="1">
    <citation type="submission" date="2019-02" db="EMBL/GenBank/DDBJ databases">
        <title>Prokaryotic population dynamics and viral predation in marine succession experiment using metagenomics: the confinement effect.</title>
        <authorList>
            <person name="Haro-Moreno J.M."/>
            <person name="Rodriguez-Valera F."/>
            <person name="Lopez-Perez M."/>
        </authorList>
    </citation>
    <scope>NUCLEOTIDE SEQUENCE [LARGE SCALE GENOMIC DNA]</scope>
    <source>
        <strain evidence="2">MED-G157</strain>
    </source>
</reference>
<gene>
    <name evidence="2" type="ORF">EVA68_05995</name>
</gene>
<proteinExistence type="predicted"/>
<accession>A0A520S075</accession>
<feature type="signal peptide" evidence="1">
    <location>
        <begin position="1"/>
        <end position="26"/>
    </location>
</feature>
<keyword evidence="1" id="KW-0732">Signal</keyword>
<evidence type="ECO:0000313" key="2">
    <source>
        <dbReference type="EMBL" id="RZO75868.1"/>
    </source>
</evidence>
<feature type="non-terminal residue" evidence="2">
    <location>
        <position position="336"/>
    </location>
</feature>
<dbReference type="Pfam" id="PF05787">
    <property type="entry name" value="PhoX"/>
    <property type="match status" value="1"/>
</dbReference>